<dbReference type="SUPFAM" id="SSF56037">
    <property type="entry name" value="PheT/TilS domain"/>
    <property type="match status" value="1"/>
</dbReference>
<evidence type="ECO:0000256" key="7">
    <source>
        <dbReference type="ARBA" id="ARBA00048539"/>
    </source>
</evidence>
<dbReference type="Pfam" id="PF01171">
    <property type="entry name" value="ATP_bind_3"/>
    <property type="match status" value="1"/>
</dbReference>
<dbReference type="PANTHER" id="PTHR43033:SF1">
    <property type="entry name" value="TRNA(ILE)-LYSIDINE SYNTHASE-RELATED"/>
    <property type="match status" value="1"/>
</dbReference>
<reference evidence="11" key="1">
    <citation type="submission" date="2016-10" db="EMBL/GenBank/DDBJ databases">
        <authorList>
            <person name="Varghese N."/>
            <person name="Submissions S."/>
        </authorList>
    </citation>
    <scope>NUCLEOTIDE SEQUENCE [LARGE SCALE GENOMIC DNA]</scope>
    <source>
        <strain evidence="11">DSM 11526</strain>
    </source>
</reference>
<dbReference type="GO" id="GO:0005524">
    <property type="term" value="F:ATP binding"/>
    <property type="evidence" value="ECO:0007669"/>
    <property type="project" value="UniProtKB-UniRule"/>
</dbReference>
<dbReference type="Gene3D" id="3.40.50.620">
    <property type="entry name" value="HUPs"/>
    <property type="match status" value="1"/>
</dbReference>
<comment type="domain">
    <text evidence="8">The N-terminal region contains the highly conserved SGGXDS motif, predicted to be a P-loop motif involved in ATP binding.</text>
</comment>
<proteinExistence type="inferred from homology"/>
<dbReference type="InterPro" id="IPR014729">
    <property type="entry name" value="Rossmann-like_a/b/a_fold"/>
</dbReference>
<dbReference type="Pfam" id="PF09179">
    <property type="entry name" value="TilS"/>
    <property type="match status" value="1"/>
</dbReference>
<dbReference type="InterPro" id="IPR011063">
    <property type="entry name" value="TilS/TtcA_N"/>
</dbReference>
<evidence type="ECO:0000256" key="8">
    <source>
        <dbReference type="HAMAP-Rule" id="MF_01161"/>
    </source>
</evidence>
<dbReference type="GO" id="GO:0032267">
    <property type="term" value="F:tRNA(Ile)-lysidine synthase activity"/>
    <property type="evidence" value="ECO:0007669"/>
    <property type="project" value="UniProtKB-EC"/>
</dbReference>
<evidence type="ECO:0000256" key="4">
    <source>
        <dbReference type="ARBA" id="ARBA00022694"/>
    </source>
</evidence>
<dbReference type="Gene3D" id="1.20.59.20">
    <property type="match status" value="1"/>
</dbReference>
<evidence type="ECO:0000259" key="9">
    <source>
        <dbReference type="SMART" id="SM00977"/>
    </source>
</evidence>
<evidence type="ECO:0000313" key="10">
    <source>
        <dbReference type="EMBL" id="SEA89827.1"/>
    </source>
</evidence>
<protein>
    <recommendedName>
        <fullName evidence="8">tRNA(Ile)-lysidine synthase</fullName>
        <ecNumber evidence="8">6.3.4.19</ecNumber>
    </recommendedName>
    <alternativeName>
        <fullName evidence="8">tRNA(Ile)-2-lysyl-cytidine synthase</fullName>
    </alternativeName>
    <alternativeName>
        <fullName evidence="8">tRNA(Ile)-lysidine synthetase</fullName>
    </alternativeName>
</protein>
<dbReference type="SUPFAM" id="SSF52402">
    <property type="entry name" value="Adenine nucleotide alpha hydrolases-like"/>
    <property type="match status" value="1"/>
</dbReference>
<evidence type="ECO:0000313" key="11">
    <source>
        <dbReference type="Proteomes" id="UP000242469"/>
    </source>
</evidence>
<accession>A0A1H4EYG7</accession>
<organism evidence="10 11">
    <name type="scientific">Marinobacterium iners DSM 11526</name>
    <dbReference type="NCBI Taxonomy" id="1122198"/>
    <lineage>
        <taxon>Bacteria</taxon>
        <taxon>Pseudomonadati</taxon>
        <taxon>Pseudomonadota</taxon>
        <taxon>Gammaproteobacteria</taxon>
        <taxon>Oceanospirillales</taxon>
        <taxon>Oceanospirillaceae</taxon>
        <taxon>Marinobacterium</taxon>
    </lineage>
</organism>
<dbReference type="InterPro" id="IPR015262">
    <property type="entry name" value="tRNA_Ile_lys_synt_subst-bd"/>
</dbReference>
<dbReference type="HAMAP" id="MF_01161">
    <property type="entry name" value="tRNA_Ile_lys_synt"/>
    <property type="match status" value="1"/>
</dbReference>
<dbReference type="Pfam" id="PF11734">
    <property type="entry name" value="TilS_C"/>
    <property type="match status" value="1"/>
</dbReference>
<dbReference type="NCBIfam" id="TIGR02433">
    <property type="entry name" value="lysidine_TilS_C"/>
    <property type="match status" value="1"/>
</dbReference>
<evidence type="ECO:0000256" key="3">
    <source>
        <dbReference type="ARBA" id="ARBA00022598"/>
    </source>
</evidence>
<dbReference type="SMART" id="SM00977">
    <property type="entry name" value="TilS_C"/>
    <property type="match status" value="1"/>
</dbReference>
<gene>
    <name evidence="8" type="primary">tilS</name>
    <name evidence="10" type="ORF">SAMN02745729_109131</name>
</gene>
<comment type="similarity">
    <text evidence="8">Belongs to the tRNA(Ile)-lysidine synthase family.</text>
</comment>
<dbReference type="CDD" id="cd01992">
    <property type="entry name" value="TilS_N"/>
    <property type="match status" value="1"/>
</dbReference>
<dbReference type="EC" id="6.3.4.19" evidence="8"/>
<keyword evidence="2 8" id="KW-0963">Cytoplasm</keyword>
<dbReference type="AlphaFoldDB" id="A0A1H4EYG7"/>
<evidence type="ECO:0000256" key="6">
    <source>
        <dbReference type="ARBA" id="ARBA00022840"/>
    </source>
</evidence>
<evidence type="ECO:0000256" key="1">
    <source>
        <dbReference type="ARBA" id="ARBA00004496"/>
    </source>
</evidence>
<evidence type="ECO:0000256" key="5">
    <source>
        <dbReference type="ARBA" id="ARBA00022741"/>
    </source>
</evidence>
<dbReference type="NCBIfam" id="TIGR02432">
    <property type="entry name" value="lysidine_TilS_N"/>
    <property type="match status" value="1"/>
</dbReference>
<dbReference type="RefSeq" id="WP_175527649.1">
    <property type="nucleotide sequence ID" value="NZ_FNRJ01000009.1"/>
</dbReference>
<sequence length="427" mass="47476">MPDLLVGLRQQLDTCPKVRRWVVALSGGLDSSLLLFLLQRLEPSQPVIALHIDHQLQSDSALWAEHCHQLCSRLNIPFNLIRVTPGSASEASARTARYHAFESFLQPGDCLLLAQHADDQAETLLLRLLRGAGVTGLAAMPCSRPLGQGVLLRPLLQQSRARLEQGALELGLEPIEDPSNASSRYDRNFLRLKVLPTLKQRWPALLSRCCETAAVMREASELLTERAQEDISRCEERGGLGLARLNLLSQARQRNLLHVWVSEQSGHRLGRTQLLQLEKDFLHARSDAQPVFRLDGHQLRRYQEVLYLLPDPLPVVDEGERDLVVGESIELPLGCLQWQPAQRGLPVGQQLTLQFRRGGERLRPLGRGGSVSLKQLLQEAGQPPWLRYCQPLLMSEGEIIAVPGITLCEAVTSEGGLLPIWSGFGLS</sequence>
<dbReference type="STRING" id="1122198.SAMN02745729_109131"/>
<comment type="catalytic activity">
    <reaction evidence="7 8">
        <text>cytidine(34) in tRNA(Ile2) + L-lysine + ATP = lysidine(34) in tRNA(Ile2) + AMP + diphosphate + H(+)</text>
        <dbReference type="Rhea" id="RHEA:43744"/>
        <dbReference type="Rhea" id="RHEA-COMP:10625"/>
        <dbReference type="Rhea" id="RHEA-COMP:10670"/>
        <dbReference type="ChEBI" id="CHEBI:15378"/>
        <dbReference type="ChEBI" id="CHEBI:30616"/>
        <dbReference type="ChEBI" id="CHEBI:32551"/>
        <dbReference type="ChEBI" id="CHEBI:33019"/>
        <dbReference type="ChEBI" id="CHEBI:82748"/>
        <dbReference type="ChEBI" id="CHEBI:83665"/>
        <dbReference type="ChEBI" id="CHEBI:456215"/>
        <dbReference type="EC" id="6.3.4.19"/>
    </reaction>
</comment>
<dbReference type="EMBL" id="FNRJ01000009">
    <property type="protein sequence ID" value="SEA89827.1"/>
    <property type="molecule type" value="Genomic_DNA"/>
</dbReference>
<keyword evidence="5 8" id="KW-0547">Nucleotide-binding</keyword>
<dbReference type="PANTHER" id="PTHR43033">
    <property type="entry name" value="TRNA(ILE)-LYSIDINE SYNTHASE-RELATED"/>
    <property type="match status" value="1"/>
</dbReference>
<name>A0A1H4EYG7_9GAMM</name>
<feature type="domain" description="Lysidine-tRNA(Ile) synthetase C-terminal" evidence="9">
    <location>
        <begin position="351"/>
        <end position="421"/>
    </location>
</feature>
<comment type="subcellular location">
    <subcellularLocation>
        <location evidence="1 8">Cytoplasm</location>
    </subcellularLocation>
</comment>
<keyword evidence="4 8" id="KW-0819">tRNA processing</keyword>
<dbReference type="GO" id="GO:0006400">
    <property type="term" value="P:tRNA modification"/>
    <property type="evidence" value="ECO:0007669"/>
    <property type="project" value="UniProtKB-UniRule"/>
</dbReference>
<evidence type="ECO:0000256" key="2">
    <source>
        <dbReference type="ARBA" id="ARBA00022490"/>
    </source>
</evidence>
<dbReference type="Proteomes" id="UP000242469">
    <property type="component" value="Unassembled WGS sequence"/>
</dbReference>
<dbReference type="InterPro" id="IPR012795">
    <property type="entry name" value="tRNA_Ile_lys_synt_N"/>
</dbReference>
<keyword evidence="6 8" id="KW-0067">ATP-binding</keyword>
<dbReference type="InterPro" id="IPR012094">
    <property type="entry name" value="tRNA_Ile_lys_synt"/>
</dbReference>
<keyword evidence="11" id="KW-1185">Reference proteome</keyword>
<dbReference type="SUPFAM" id="SSF82829">
    <property type="entry name" value="MesJ substrate recognition domain-like"/>
    <property type="match status" value="1"/>
</dbReference>
<dbReference type="InterPro" id="IPR012796">
    <property type="entry name" value="Lysidine-tRNA-synth_C"/>
</dbReference>
<feature type="binding site" evidence="8">
    <location>
        <begin position="26"/>
        <end position="31"/>
    </location>
    <ligand>
        <name>ATP</name>
        <dbReference type="ChEBI" id="CHEBI:30616"/>
    </ligand>
</feature>
<keyword evidence="3 8" id="KW-0436">Ligase</keyword>
<dbReference type="GO" id="GO:0005737">
    <property type="term" value="C:cytoplasm"/>
    <property type="evidence" value="ECO:0007669"/>
    <property type="project" value="UniProtKB-SubCell"/>
</dbReference>
<comment type="function">
    <text evidence="8">Ligates lysine onto the cytidine present at position 34 of the AUA codon-specific tRNA(Ile) that contains the anticodon CAU, in an ATP-dependent manner. Cytidine is converted to lysidine, thus changing the amino acid specificity of the tRNA from methionine to isoleucine.</text>
</comment>